<dbReference type="Proteomes" id="UP000701702">
    <property type="component" value="Unassembled WGS sequence"/>
</dbReference>
<evidence type="ECO:0008006" key="3">
    <source>
        <dbReference type="Google" id="ProtNLM"/>
    </source>
</evidence>
<evidence type="ECO:0000313" key="2">
    <source>
        <dbReference type="Proteomes" id="UP000701702"/>
    </source>
</evidence>
<gene>
    <name evidence="1" type="ORF">LMG23994_06916</name>
</gene>
<dbReference type="SUPFAM" id="SSF49464">
    <property type="entry name" value="Carboxypeptidase regulatory domain-like"/>
    <property type="match status" value="1"/>
</dbReference>
<keyword evidence="2" id="KW-1185">Reference proteome</keyword>
<organism evidence="1 2">
    <name type="scientific">Cupriavidus pinatubonensis</name>
    <dbReference type="NCBI Taxonomy" id="248026"/>
    <lineage>
        <taxon>Bacteria</taxon>
        <taxon>Pseudomonadati</taxon>
        <taxon>Pseudomonadota</taxon>
        <taxon>Betaproteobacteria</taxon>
        <taxon>Burkholderiales</taxon>
        <taxon>Burkholderiaceae</taxon>
        <taxon>Cupriavidus</taxon>
    </lineage>
</organism>
<proteinExistence type="predicted"/>
<reference evidence="1 2" key="1">
    <citation type="submission" date="2021-08" db="EMBL/GenBank/DDBJ databases">
        <authorList>
            <person name="Peeters C."/>
        </authorList>
    </citation>
    <scope>NUCLEOTIDE SEQUENCE [LARGE SCALE GENOMIC DNA]</scope>
    <source>
        <strain evidence="1 2">LMG 23994</strain>
    </source>
</reference>
<evidence type="ECO:0000313" key="1">
    <source>
        <dbReference type="EMBL" id="CAG9187471.1"/>
    </source>
</evidence>
<dbReference type="InterPro" id="IPR008969">
    <property type="entry name" value="CarboxyPept-like_regulatory"/>
</dbReference>
<comment type="caution">
    <text evidence="1">The sequence shown here is derived from an EMBL/GenBank/DDBJ whole genome shotgun (WGS) entry which is preliminary data.</text>
</comment>
<sequence length="169" mass="18029">MERAGRVASEAQMPVGVGACAALKRQNAARHPASAPGKFDAESHSDSAERHAYASATNANGVAYFSGSADPAQAIDMRDIAGLYNLCLAFAGKQRAWIAGVKANIYSANGTLVFQTYADGPFLMLRLTPGRYRLVAEYDGSVVDTVLRVPRHGAAARMLWWPDLACLVV</sequence>
<dbReference type="EMBL" id="CAJZAF010000074">
    <property type="protein sequence ID" value="CAG9187471.1"/>
    <property type="molecule type" value="Genomic_DNA"/>
</dbReference>
<protein>
    <recommendedName>
        <fullName evidence="3">Carboxypeptidase regulatory-like domain-containing protein</fullName>
    </recommendedName>
</protein>
<accession>A0ABN7ZT40</accession>
<name>A0ABN7ZT40_9BURK</name>